<evidence type="ECO:0000313" key="2">
    <source>
        <dbReference type="Proteomes" id="UP000515153"/>
    </source>
</evidence>
<dbReference type="AlphaFoldDB" id="A0A6P8AXZ5"/>
<feature type="compositionally biased region" description="Basic and acidic residues" evidence="1">
    <location>
        <begin position="34"/>
        <end position="43"/>
    </location>
</feature>
<reference evidence="3" key="3">
    <citation type="submission" date="2025-08" db="UniProtKB">
        <authorList>
            <consortium name="RefSeq"/>
        </authorList>
    </citation>
    <scope>IDENTIFICATION</scope>
    <source>
        <strain evidence="3">NI907</strain>
    </source>
</reference>
<feature type="region of interest" description="Disordered" evidence="1">
    <location>
        <begin position="1"/>
        <end position="43"/>
    </location>
</feature>
<accession>A0A6P8AXZ5</accession>
<feature type="compositionally biased region" description="Basic and acidic residues" evidence="1">
    <location>
        <begin position="1"/>
        <end position="10"/>
    </location>
</feature>
<evidence type="ECO:0000256" key="1">
    <source>
        <dbReference type="SAM" id="MobiDB-lite"/>
    </source>
</evidence>
<organism evidence="2 3">
    <name type="scientific">Pyricularia grisea</name>
    <name type="common">Crabgrass-specific blast fungus</name>
    <name type="synonym">Magnaporthe grisea</name>
    <dbReference type="NCBI Taxonomy" id="148305"/>
    <lineage>
        <taxon>Eukaryota</taxon>
        <taxon>Fungi</taxon>
        <taxon>Dikarya</taxon>
        <taxon>Ascomycota</taxon>
        <taxon>Pezizomycotina</taxon>
        <taxon>Sordariomycetes</taxon>
        <taxon>Sordariomycetidae</taxon>
        <taxon>Magnaporthales</taxon>
        <taxon>Pyriculariaceae</taxon>
        <taxon>Pyricularia</taxon>
    </lineage>
</organism>
<gene>
    <name evidence="3" type="ORF">PgNI_10407</name>
</gene>
<dbReference type="RefSeq" id="XP_030979798.1">
    <property type="nucleotide sequence ID" value="XM_031130378.1"/>
</dbReference>
<protein>
    <submittedName>
        <fullName evidence="3">Uncharacterized protein</fullName>
    </submittedName>
</protein>
<dbReference type="Proteomes" id="UP000515153">
    <property type="component" value="Chromosome VII"/>
</dbReference>
<proteinExistence type="predicted"/>
<dbReference type="KEGG" id="pgri:PgNI_10407"/>
<sequence>MSHRSIDRPSPEGGTAAGILVQTSDESLTVCEGGDGRRMESYN</sequence>
<dbReference type="GeneID" id="41965286"/>
<name>A0A6P8AXZ5_PYRGI</name>
<keyword evidence="2" id="KW-1185">Reference proteome</keyword>
<reference evidence="2 3" key="1">
    <citation type="journal article" date="2019" name="Mol. Biol. Evol.">
        <title>Blast fungal genomes show frequent chromosomal changes, gene gains and losses, and effector gene turnover.</title>
        <authorList>
            <person name="Gomez Luciano L.B."/>
            <person name="Jason Tsai I."/>
            <person name="Chuma I."/>
            <person name="Tosa Y."/>
            <person name="Chen Y.H."/>
            <person name="Li J.Y."/>
            <person name="Li M.Y."/>
            <person name="Jade Lu M.Y."/>
            <person name="Nakayashiki H."/>
            <person name="Li W.H."/>
        </authorList>
    </citation>
    <scope>NUCLEOTIDE SEQUENCE [LARGE SCALE GENOMIC DNA]</scope>
    <source>
        <strain evidence="2 3">NI907</strain>
    </source>
</reference>
<reference evidence="3" key="2">
    <citation type="submission" date="2019-10" db="EMBL/GenBank/DDBJ databases">
        <authorList>
            <consortium name="NCBI Genome Project"/>
        </authorList>
    </citation>
    <scope>NUCLEOTIDE SEQUENCE</scope>
    <source>
        <strain evidence="3">NI907</strain>
    </source>
</reference>
<evidence type="ECO:0000313" key="3">
    <source>
        <dbReference type="RefSeq" id="XP_030979798.1"/>
    </source>
</evidence>